<gene>
    <name evidence="1" type="ORF">LEL_04698</name>
</gene>
<dbReference type="Proteomes" id="UP000076881">
    <property type="component" value="Unassembled WGS sequence"/>
</dbReference>
<comment type="caution">
    <text evidence="1">The sequence shown here is derived from an EMBL/GenBank/DDBJ whole genome shotgun (WGS) entry which is preliminary data.</text>
</comment>
<evidence type="ECO:0000313" key="2">
    <source>
        <dbReference type="Proteomes" id="UP000076881"/>
    </source>
</evidence>
<sequence>MGCCSSKTAGSQSEHRNVRPVRAALNQTRQEQFAHGLQWAHANRRDPEAAESHIGGWVDGIKQCSKGERGCSSHRCFRHANIPPPSTDIGAWVSSVPKQCRKGKGRAHGCRSSHRGSAKIRADRVRAEAMGYARQEYSPREFSRGSSNLGWSPEWSE</sequence>
<organism evidence="1 2">
    <name type="scientific">Akanthomyces lecanii RCEF 1005</name>
    <dbReference type="NCBI Taxonomy" id="1081108"/>
    <lineage>
        <taxon>Eukaryota</taxon>
        <taxon>Fungi</taxon>
        <taxon>Dikarya</taxon>
        <taxon>Ascomycota</taxon>
        <taxon>Pezizomycotina</taxon>
        <taxon>Sordariomycetes</taxon>
        <taxon>Hypocreomycetidae</taxon>
        <taxon>Hypocreales</taxon>
        <taxon>Cordycipitaceae</taxon>
        <taxon>Akanthomyces</taxon>
        <taxon>Cordyceps confragosa</taxon>
    </lineage>
</organism>
<proteinExistence type="predicted"/>
<dbReference type="EMBL" id="AZHF01000003">
    <property type="protein sequence ID" value="OAA77875.1"/>
    <property type="molecule type" value="Genomic_DNA"/>
</dbReference>
<accession>A0A168HJV4</accession>
<reference evidence="1 2" key="1">
    <citation type="journal article" date="2016" name="Genome Biol. Evol.">
        <title>Divergent and convergent evolution of fungal pathogenicity.</title>
        <authorList>
            <person name="Shang Y."/>
            <person name="Xiao G."/>
            <person name="Zheng P."/>
            <person name="Cen K."/>
            <person name="Zhan S."/>
            <person name="Wang C."/>
        </authorList>
    </citation>
    <scope>NUCLEOTIDE SEQUENCE [LARGE SCALE GENOMIC DNA]</scope>
    <source>
        <strain evidence="1 2">RCEF 1005</strain>
    </source>
</reference>
<evidence type="ECO:0000313" key="1">
    <source>
        <dbReference type="EMBL" id="OAA77875.1"/>
    </source>
</evidence>
<keyword evidence="2" id="KW-1185">Reference proteome</keyword>
<protein>
    <submittedName>
        <fullName evidence="1">Uncharacterized protein</fullName>
    </submittedName>
</protein>
<dbReference type="AlphaFoldDB" id="A0A168HJV4"/>
<name>A0A168HJV4_CORDF</name>